<name>A0A7G1HRH9_9BACT</name>
<proteinExistence type="predicted"/>
<organism evidence="1 2">
    <name type="scientific">Coprobacter secundus subsp. similis</name>
    <dbReference type="NCBI Taxonomy" id="2751153"/>
    <lineage>
        <taxon>Bacteria</taxon>
        <taxon>Pseudomonadati</taxon>
        <taxon>Bacteroidota</taxon>
        <taxon>Bacteroidia</taxon>
        <taxon>Bacteroidales</taxon>
        <taxon>Barnesiellaceae</taxon>
        <taxon>Coprobacter</taxon>
    </lineage>
</organism>
<sequence length="40" mass="4508">MLLFVKKISDRKFFLSDIFLYHLTNVTLNGCCIAAAASSR</sequence>
<evidence type="ECO:0000313" key="2">
    <source>
        <dbReference type="Proteomes" id="UP000594042"/>
    </source>
</evidence>
<protein>
    <submittedName>
        <fullName evidence="1">Uncharacterized protein</fullName>
    </submittedName>
</protein>
<dbReference type="AlphaFoldDB" id="A0A7G1HRH9"/>
<dbReference type="Proteomes" id="UP000594042">
    <property type="component" value="Chromosome"/>
</dbReference>
<gene>
    <name evidence="1" type="ORF">Cop2CBH44_06680</name>
</gene>
<dbReference type="EMBL" id="AP023322">
    <property type="protein sequence ID" value="BCI62315.1"/>
    <property type="molecule type" value="Genomic_DNA"/>
</dbReference>
<accession>A0A7G1HRH9</accession>
<keyword evidence="2" id="KW-1185">Reference proteome</keyword>
<reference evidence="2" key="1">
    <citation type="submission" date="2020-07" db="EMBL/GenBank/DDBJ databases">
        <title>Complete genome sequencing of Coprobacter sp. strain 2CBH44.</title>
        <authorList>
            <person name="Sakamoto M."/>
            <person name="Murakami T."/>
            <person name="Mori H."/>
        </authorList>
    </citation>
    <scope>NUCLEOTIDE SEQUENCE [LARGE SCALE GENOMIC DNA]</scope>
    <source>
        <strain evidence="2">2CBH44</strain>
    </source>
</reference>
<evidence type="ECO:0000313" key="1">
    <source>
        <dbReference type="EMBL" id="BCI62315.1"/>
    </source>
</evidence>
<dbReference type="KEGG" id="copr:Cop2CBH44_06680"/>